<reference evidence="1" key="1">
    <citation type="submission" date="2018-05" db="EMBL/GenBank/DDBJ databases">
        <authorList>
            <person name="Lanie J.A."/>
            <person name="Ng W.-L."/>
            <person name="Kazmierczak K.M."/>
            <person name="Andrzejewski T.M."/>
            <person name="Davidsen T.M."/>
            <person name="Wayne K.J."/>
            <person name="Tettelin H."/>
            <person name="Glass J.I."/>
            <person name="Rusch D."/>
            <person name="Podicherti R."/>
            <person name="Tsui H.-C.T."/>
            <person name="Winkler M.E."/>
        </authorList>
    </citation>
    <scope>NUCLEOTIDE SEQUENCE</scope>
</reference>
<gene>
    <name evidence="1" type="ORF">METZ01_LOCUS86967</name>
</gene>
<sequence length="56" mass="6733">MPSFCDKSYMKMMNEKSKRICVIFYKVFSHDISLLISKYITDISVEEYSFYFKISP</sequence>
<evidence type="ECO:0000313" key="1">
    <source>
        <dbReference type="EMBL" id="SVA34113.1"/>
    </source>
</evidence>
<name>A0A381V4C2_9ZZZZ</name>
<protein>
    <submittedName>
        <fullName evidence="1">Uncharacterized protein</fullName>
    </submittedName>
</protein>
<accession>A0A381V4C2</accession>
<proteinExistence type="predicted"/>
<dbReference type="AlphaFoldDB" id="A0A381V4C2"/>
<dbReference type="EMBL" id="UINC01007577">
    <property type="protein sequence ID" value="SVA34113.1"/>
    <property type="molecule type" value="Genomic_DNA"/>
</dbReference>
<organism evidence="1">
    <name type="scientific">marine metagenome</name>
    <dbReference type="NCBI Taxonomy" id="408172"/>
    <lineage>
        <taxon>unclassified sequences</taxon>
        <taxon>metagenomes</taxon>
        <taxon>ecological metagenomes</taxon>
    </lineage>
</organism>